<sequence length="286" mass="30950">MKKFKTSWLLYIVVATCLVSVSCSKSSSYNSNSTPTPKPSIQLINNSTFGNILADSMGRTLYFFSLDVSGASACTGGCLAVWPVFLKENPTLSAGLNASDFAVITRSDGSKQTTYKGWPLYYYANDAAAGDVNGDNVSNIWFVAKPDYSVMVAKAQLVGLDGVQYKSDYTPGAEATFFIVDSVGKTLYSFKPDKMNTNTFTKPDFSNNAIWPIAEINGVNMVPSFLSKADFSSIQVFGRTQLTYKGWPLYYFGADNSTRGSTKGVSVPTPGIWPIVNNNTTAAPPQ</sequence>
<accession>A0ABV3ZJ33</accession>
<organism evidence="2 3">
    <name type="scientific">Danxiaibacter flavus</name>
    <dbReference type="NCBI Taxonomy" id="3049108"/>
    <lineage>
        <taxon>Bacteria</taxon>
        <taxon>Pseudomonadati</taxon>
        <taxon>Bacteroidota</taxon>
        <taxon>Chitinophagia</taxon>
        <taxon>Chitinophagales</taxon>
        <taxon>Chitinophagaceae</taxon>
        <taxon>Danxiaibacter</taxon>
    </lineage>
</organism>
<dbReference type="RefSeq" id="WP_369330494.1">
    <property type="nucleotide sequence ID" value="NZ_JAULBC010000005.1"/>
</dbReference>
<reference evidence="2 3" key="1">
    <citation type="submission" date="2023-07" db="EMBL/GenBank/DDBJ databases">
        <authorList>
            <person name="Lian W.-H."/>
        </authorList>
    </citation>
    <scope>NUCLEOTIDE SEQUENCE [LARGE SCALE GENOMIC DNA]</scope>
    <source>
        <strain evidence="2 3">SYSU DXS3180</strain>
    </source>
</reference>
<dbReference type="PANTHER" id="PTHR39335">
    <property type="entry name" value="BLL4220 PROTEIN"/>
    <property type="match status" value="1"/>
</dbReference>
<evidence type="ECO:0008006" key="4">
    <source>
        <dbReference type="Google" id="ProtNLM"/>
    </source>
</evidence>
<evidence type="ECO:0000313" key="2">
    <source>
        <dbReference type="EMBL" id="MEX6689086.1"/>
    </source>
</evidence>
<protein>
    <recommendedName>
        <fullName evidence="4">Lipoprotein with Yx(FWY)xxD motif</fullName>
    </recommendedName>
</protein>
<evidence type="ECO:0000256" key="1">
    <source>
        <dbReference type="SAM" id="SignalP"/>
    </source>
</evidence>
<dbReference type="InterPro" id="IPR005297">
    <property type="entry name" value="Lipoprotein_repeat"/>
</dbReference>
<name>A0ABV3ZJ33_9BACT</name>
<comment type="caution">
    <text evidence="2">The sequence shown here is derived from an EMBL/GenBank/DDBJ whole genome shotgun (WGS) entry which is preliminary data.</text>
</comment>
<dbReference type="PROSITE" id="PS51257">
    <property type="entry name" value="PROKAR_LIPOPROTEIN"/>
    <property type="match status" value="1"/>
</dbReference>
<dbReference type="Pfam" id="PF03640">
    <property type="entry name" value="Lipoprotein_15"/>
    <property type="match status" value="3"/>
</dbReference>
<keyword evidence="3" id="KW-1185">Reference proteome</keyword>
<keyword evidence="1" id="KW-0732">Signal</keyword>
<dbReference type="PANTHER" id="PTHR39335:SF1">
    <property type="entry name" value="BLL4220 PROTEIN"/>
    <property type="match status" value="1"/>
</dbReference>
<gene>
    <name evidence="2" type="ORF">QTN47_16375</name>
</gene>
<evidence type="ECO:0000313" key="3">
    <source>
        <dbReference type="Proteomes" id="UP001560573"/>
    </source>
</evidence>
<proteinExistence type="predicted"/>
<dbReference type="EMBL" id="JAULBC010000005">
    <property type="protein sequence ID" value="MEX6689086.1"/>
    <property type="molecule type" value="Genomic_DNA"/>
</dbReference>
<feature type="signal peptide" evidence="1">
    <location>
        <begin position="1"/>
        <end position="25"/>
    </location>
</feature>
<dbReference type="Proteomes" id="UP001560573">
    <property type="component" value="Unassembled WGS sequence"/>
</dbReference>
<feature type="chain" id="PRO_5047223073" description="Lipoprotein with Yx(FWY)xxD motif" evidence="1">
    <location>
        <begin position="26"/>
        <end position="286"/>
    </location>
</feature>